<dbReference type="InterPro" id="IPR020472">
    <property type="entry name" value="WD40_PAC1"/>
</dbReference>
<evidence type="ECO:0000256" key="2">
    <source>
        <dbReference type="ARBA" id="ARBA00022737"/>
    </source>
</evidence>
<dbReference type="InterPro" id="IPR011047">
    <property type="entry name" value="Quinoprotein_ADH-like_sf"/>
</dbReference>
<name>A0A177CQB9_9PLEO</name>
<evidence type="ECO:0000256" key="3">
    <source>
        <dbReference type="ARBA" id="ARBA00038415"/>
    </source>
</evidence>
<comment type="similarity">
    <text evidence="3">Belongs to the WD repeat MDV1/CAF4 family.</text>
</comment>
<dbReference type="PRINTS" id="PR00320">
    <property type="entry name" value="GPROTEINBRPT"/>
</dbReference>
<dbReference type="AlphaFoldDB" id="A0A177CQB9"/>
<dbReference type="Proteomes" id="UP000077069">
    <property type="component" value="Unassembled WGS sequence"/>
</dbReference>
<keyword evidence="9" id="KW-1185">Reference proteome</keyword>
<dbReference type="InterPro" id="IPR001680">
    <property type="entry name" value="WD40_rpt"/>
</dbReference>
<dbReference type="EMBL" id="KV441550">
    <property type="protein sequence ID" value="OAG09148.1"/>
    <property type="molecule type" value="Genomic_DNA"/>
</dbReference>
<evidence type="ECO:0000313" key="9">
    <source>
        <dbReference type="Proteomes" id="UP000077069"/>
    </source>
</evidence>
<reference evidence="8 9" key="1">
    <citation type="submission" date="2016-05" db="EMBL/GenBank/DDBJ databases">
        <title>Comparative analysis of secretome profiles of manganese(II)-oxidizing ascomycete fungi.</title>
        <authorList>
            <consortium name="DOE Joint Genome Institute"/>
            <person name="Zeiner C.A."/>
            <person name="Purvine S.O."/>
            <person name="Zink E.M."/>
            <person name="Wu S."/>
            <person name="Pasa-Tolic L."/>
            <person name="Chaput D.L."/>
            <person name="Haridas S."/>
            <person name="Grigoriev I.V."/>
            <person name="Santelli C.M."/>
            <person name="Hansel C.M."/>
        </authorList>
    </citation>
    <scope>NUCLEOTIDE SEQUENCE [LARGE SCALE GENOMIC DNA]</scope>
    <source>
        <strain evidence="8 9">AP3s5-JAC2a</strain>
    </source>
</reference>
<dbReference type="OrthoDB" id="538223at2759"/>
<proteinExistence type="inferred from homology"/>
<evidence type="ECO:0000256" key="5">
    <source>
        <dbReference type="ARBA" id="ARBA00043913"/>
    </source>
</evidence>
<keyword evidence="1 6" id="KW-0853">WD repeat</keyword>
<evidence type="ECO:0000256" key="6">
    <source>
        <dbReference type="PROSITE-ProRule" id="PRU00221"/>
    </source>
</evidence>
<dbReference type="GeneID" id="28757642"/>
<keyword evidence="2" id="KW-0677">Repeat</keyword>
<accession>A0A177CQB9</accession>
<gene>
    <name evidence="8" type="ORF">CC84DRAFT_1086368</name>
</gene>
<feature type="repeat" description="WD" evidence="6">
    <location>
        <begin position="43"/>
        <end position="81"/>
    </location>
</feature>
<dbReference type="InterPro" id="IPR015943">
    <property type="entry name" value="WD40/YVTN_repeat-like_dom_sf"/>
</dbReference>
<dbReference type="PANTHER" id="PTHR22847:SF637">
    <property type="entry name" value="WD REPEAT DOMAIN 5B"/>
    <property type="match status" value="1"/>
</dbReference>
<organism evidence="8 9">
    <name type="scientific">Paraphaeosphaeria sporulosa</name>
    <dbReference type="NCBI Taxonomy" id="1460663"/>
    <lineage>
        <taxon>Eukaryota</taxon>
        <taxon>Fungi</taxon>
        <taxon>Dikarya</taxon>
        <taxon>Ascomycota</taxon>
        <taxon>Pezizomycotina</taxon>
        <taxon>Dothideomycetes</taxon>
        <taxon>Pleosporomycetidae</taxon>
        <taxon>Pleosporales</taxon>
        <taxon>Massarineae</taxon>
        <taxon>Didymosphaeriaceae</taxon>
        <taxon>Paraphaeosphaeria</taxon>
    </lineage>
</organism>
<feature type="repeat" description="WD" evidence="6">
    <location>
        <begin position="8"/>
        <end position="42"/>
    </location>
</feature>
<sequence>MHIPPSQVKRVAFSPDGKQLASASDDGTIRLWHIRFGELRRILKGHSGQVCDVAFSSDGKQLASASSDKTVRLWHVGSRGH</sequence>
<feature type="region of interest" description="Disordered" evidence="7">
    <location>
        <begin position="1"/>
        <end position="22"/>
    </location>
</feature>
<dbReference type="PROSITE" id="PS50294">
    <property type="entry name" value="WD_REPEATS_REGION"/>
    <property type="match status" value="2"/>
</dbReference>
<evidence type="ECO:0000256" key="1">
    <source>
        <dbReference type="ARBA" id="ARBA00022574"/>
    </source>
</evidence>
<dbReference type="PROSITE" id="PS50082">
    <property type="entry name" value="WD_REPEATS_2"/>
    <property type="match status" value="2"/>
</dbReference>
<dbReference type="InParanoid" id="A0A177CQB9"/>
<dbReference type="SMART" id="SM00320">
    <property type="entry name" value="WD40"/>
    <property type="match status" value="2"/>
</dbReference>
<protein>
    <recommendedName>
        <fullName evidence="4">Mitochondrial division protein 1</fullName>
    </recommendedName>
</protein>
<dbReference type="STRING" id="1460663.A0A177CQB9"/>
<evidence type="ECO:0000313" key="8">
    <source>
        <dbReference type="EMBL" id="OAG09148.1"/>
    </source>
</evidence>
<comment type="function">
    <text evidence="5">Involved in mitochondrial fission. Acts as an adapter protein required to form mitochondrial fission complexes. Formation of these complexes is required to promote constriction and fission of the mitochondrial compartment at a late step in mitochondrial division.</text>
</comment>
<dbReference type="Pfam" id="PF00400">
    <property type="entry name" value="WD40"/>
    <property type="match status" value="2"/>
</dbReference>
<dbReference type="GO" id="GO:1990234">
    <property type="term" value="C:transferase complex"/>
    <property type="evidence" value="ECO:0007669"/>
    <property type="project" value="UniProtKB-ARBA"/>
</dbReference>
<dbReference type="SUPFAM" id="SSF50998">
    <property type="entry name" value="Quinoprotein alcohol dehydrogenase-like"/>
    <property type="match status" value="1"/>
</dbReference>
<dbReference type="RefSeq" id="XP_018039513.1">
    <property type="nucleotide sequence ID" value="XM_018174156.1"/>
</dbReference>
<evidence type="ECO:0000256" key="4">
    <source>
        <dbReference type="ARBA" id="ARBA00039789"/>
    </source>
</evidence>
<dbReference type="Gene3D" id="2.130.10.10">
    <property type="entry name" value="YVTN repeat-like/Quinoprotein amine dehydrogenase"/>
    <property type="match status" value="1"/>
</dbReference>
<evidence type="ECO:0000256" key="7">
    <source>
        <dbReference type="SAM" id="MobiDB-lite"/>
    </source>
</evidence>
<dbReference type="PANTHER" id="PTHR22847">
    <property type="entry name" value="WD40 REPEAT PROTEIN"/>
    <property type="match status" value="1"/>
</dbReference>